<keyword evidence="2" id="KW-1133">Transmembrane helix</keyword>
<dbReference type="InterPro" id="IPR013783">
    <property type="entry name" value="Ig-like_fold"/>
</dbReference>
<dbReference type="EMBL" id="JN392017">
    <property type="protein sequence ID" value="AEW22781.1"/>
    <property type="molecule type" value="mRNA"/>
</dbReference>
<keyword evidence="3" id="KW-0732">Signal</keyword>
<keyword evidence="2" id="KW-0812">Transmembrane</keyword>
<feature type="signal peptide" evidence="3">
    <location>
        <begin position="1"/>
        <end position="22"/>
    </location>
</feature>
<proteinExistence type="evidence at transcript level"/>
<name>G9HTG8_TACVA</name>
<dbReference type="AlphaFoldDB" id="G9HTG8"/>
<evidence type="ECO:0000313" key="5">
    <source>
        <dbReference type="EMBL" id="AEW22781.1"/>
    </source>
</evidence>
<dbReference type="InterPro" id="IPR036116">
    <property type="entry name" value="FN3_sf"/>
</dbReference>
<evidence type="ECO:0000256" key="3">
    <source>
        <dbReference type="SAM" id="SignalP"/>
    </source>
</evidence>
<feature type="compositionally biased region" description="Polar residues" evidence="1">
    <location>
        <begin position="387"/>
        <end position="402"/>
    </location>
</feature>
<evidence type="ECO:0000256" key="2">
    <source>
        <dbReference type="SAM" id="Phobius"/>
    </source>
</evidence>
<keyword evidence="5" id="KW-0675">Receptor</keyword>
<feature type="region of interest" description="Disordered" evidence="1">
    <location>
        <begin position="343"/>
        <end position="402"/>
    </location>
</feature>
<feature type="chain" id="PRO_5003522356" evidence="3">
    <location>
        <begin position="23"/>
        <end position="602"/>
    </location>
</feature>
<evidence type="ECO:0000259" key="4">
    <source>
        <dbReference type="PROSITE" id="PS50853"/>
    </source>
</evidence>
<dbReference type="SUPFAM" id="SSF49265">
    <property type="entry name" value="Fibronectin type III"/>
    <property type="match status" value="2"/>
</dbReference>
<dbReference type="CDD" id="cd00063">
    <property type="entry name" value="FN3"/>
    <property type="match status" value="1"/>
</dbReference>
<dbReference type="InterPro" id="IPR003961">
    <property type="entry name" value="FN3_dom"/>
</dbReference>
<reference evidence="5" key="1">
    <citation type="submission" date="2011-07" db="EMBL/GenBank/DDBJ databases">
        <title>Cloning and characterization of growth hormone receptor mRNA in Pelteobagrus vachelli.</title>
        <authorList>
            <person name="Long L.N."/>
            <person name="Xu M.H."/>
            <person name="Chen L.Q."/>
        </authorList>
    </citation>
    <scope>NUCLEOTIDE SEQUENCE</scope>
</reference>
<dbReference type="Gene3D" id="2.60.40.10">
    <property type="entry name" value="Immunoglobulins"/>
    <property type="match status" value="2"/>
</dbReference>
<dbReference type="InterPro" id="IPR025871">
    <property type="entry name" value="GHBP"/>
</dbReference>
<feature type="transmembrane region" description="Helical" evidence="2">
    <location>
        <begin position="254"/>
        <end position="272"/>
    </location>
</feature>
<feature type="compositionally biased region" description="Pro residues" evidence="1">
    <location>
        <begin position="511"/>
        <end position="522"/>
    </location>
</feature>
<evidence type="ECO:0000256" key="1">
    <source>
        <dbReference type="SAM" id="MobiDB-lite"/>
    </source>
</evidence>
<dbReference type="Pfam" id="PF12772">
    <property type="entry name" value="GHBP"/>
    <property type="match status" value="2"/>
</dbReference>
<dbReference type="PROSITE" id="PS50853">
    <property type="entry name" value="FN3"/>
    <property type="match status" value="1"/>
</dbReference>
<accession>G9HTG8</accession>
<feature type="domain" description="Fibronectin type-III" evidence="4">
    <location>
        <begin position="140"/>
        <end position="243"/>
    </location>
</feature>
<protein>
    <submittedName>
        <fullName evidence="5">Growth hormone receptor</fullName>
    </submittedName>
</protein>
<feature type="region of interest" description="Disordered" evidence="1">
    <location>
        <begin position="501"/>
        <end position="522"/>
    </location>
</feature>
<organism evidence="5">
    <name type="scientific">Tachysurus vachellii</name>
    <name type="common">Darkbarbel catfish</name>
    <name type="synonym">Pelteobagrus vachellii</name>
    <dbReference type="NCBI Taxonomy" id="175792"/>
    <lineage>
        <taxon>Eukaryota</taxon>
        <taxon>Metazoa</taxon>
        <taxon>Chordata</taxon>
        <taxon>Craniata</taxon>
        <taxon>Vertebrata</taxon>
        <taxon>Euteleostomi</taxon>
        <taxon>Actinopterygii</taxon>
        <taxon>Neopterygii</taxon>
        <taxon>Teleostei</taxon>
        <taxon>Ostariophysi</taxon>
        <taxon>Siluriformes</taxon>
        <taxon>Bagridae</taxon>
        <taxon>Tachysurus</taxon>
    </lineage>
</organism>
<keyword evidence="2" id="KW-0472">Membrane</keyword>
<sequence length="602" mass="68197">MLSHLSLSLICVLGLLNTHTQGVEHDTRLITSGPLVHPHLTRCRSSELVTFRCWWSSGTFSNMSEPGALALFFQMKSITPSEWQECPEYTPFTQNECYFSREFTQIWKTYCVQLRSATLKHNMTYDQQCFTVENIVYPDPPVGLNWTLLNISRSGLNFDIMVRWAPPPSAEVHTGWMSLKYEVHYRVQNSSHWDKLDLESGTQQSIYGLHTGKHYEVRVRCTMSAFKHFGDFSDSVFVHVPSILSQESMFSTRLLLIAGFVMLLIFIILILLSQQQRLMVILLPPVPAPKIKGIDPELLKKGKLDELNSLLSQNIYKHDSYPDDSWVEFIQIDLDEVAEKNESSDKQRLLGPSHHGSTLYLGSTHKGDDDSGLEMEPDREERHPLVTRNSSTPTPEPQTENQMQFNKTDGNNWMNMDFYAQVSDVTPAGGVVLTAEQQNNTLSKKKGEDMEQDKNKDIQFMMIDSDRGYSSENVARYVVSDSPSNQNPDQPYHIFNPGAEEERQASSYVSDPPPPSVLPPLPDYSVVQEVDEQHSVLLNPSSAPQTPSCPQNSTKCPLNMSVGYLTPDCWRTSAPECVTLTHPRPIRAVVRISQPYCNRVCG</sequence>